<organism evidence="3 4">
    <name type="scientific">Oceanidesulfovibrio marinus</name>
    <dbReference type="NCBI Taxonomy" id="370038"/>
    <lineage>
        <taxon>Bacteria</taxon>
        <taxon>Pseudomonadati</taxon>
        <taxon>Thermodesulfobacteriota</taxon>
        <taxon>Desulfovibrionia</taxon>
        <taxon>Desulfovibrionales</taxon>
        <taxon>Desulfovibrionaceae</taxon>
        <taxon>Oceanidesulfovibrio</taxon>
    </lineage>
</organism>
<dbReference type="PANTHER" id="PTHR45228">
    <property type="entry name" value="CYCLIC DI-GMP PHOSPHODIESTERASE TM_0186-RELATED"/>
    <property type="match status" value="1"/>
</dbReference>
<dbReference type="SUPFAM" id="SSF52172">
    <property type="entry name" value="CheY-like"/>
    <property type="match status" value="1"/>
</dbReference>
<dbReference type="PROSITE" id="PS50110">
    <property type="entry name" value="RESPONSE_REGULATORY"/>
    <property type="match status" value="1"/>
</dbReference>
<dbReference type="Pfam" id="PF00072">
    <property type="entry name" value="Response_reg"/>
    <property type="match status" value="1"/>
</dbReference>
<keyword evidence="4" id="KW-1185">Reference proteome</keyword>
<keyword evidence="1" id="KW-0597">Phosphoprotein</keyword>
<reference evidence="3 4" key="1">
    <citation type="submission" date="2019-04" db="EMBL/GenBank/DDBJ databases">
        <title>Isolation and culture of sulfate reducing bacteria from the cold seep of the South China Sea.</title>
        <authorList>
            <person name="Sun C."/>
            <person name="Liu R."/>
        </authorList>
    </citation>
    <scope>NUCLEOTIDE SEQUENCE [LARGE SCALE GENOMIC DNA]</scope>
    <source>
        <strain evidence="3 4">CS1</strain>
    </source>
</reference>
<dbReference type="InterPro" id="IPR052020">
    <property type="entry name" value="Cyclic_di-GMP/3'3'-cGAMP_PDE"/>
</dbReference>
<dbReference type="Pfam" id="PF13487">
    <property type="entry name" value="HD_5"/>
    <property type="match status" value="1"/>
</dbReference>
<dbReference type="PANTHER" id="PTHR45228:SF8">
    <property type="entry name" value="TWO-COMPONENT RESPONSE REGULATOR-RELATED"/>
    <property type="match status" value="1"/>
</dbReference>
<dbReference type="Gene3D" id="3.40.50.2300">
    <property type="match status" value="1"/>
</dbReference>
<feature type="modified residue" description="4-aspartylphosphate" evidence="1">
    <location>
        <position position="54"/>
    </location>
</feature>
<dbReference type="RefSeq" id="WP_171267888.1">
    <property type="nucleotide sequence ID" value="NZ_CP039543.1"/>
</dbReference>
<dbReference type="InterPro" id="IPR011006">
    <property type="entry name" value="CheY-like_superfamily"/>
</dbReference>
<protein>
    <submittedName>
        <fullName evidence="3">Response regulator</fullName>
    </submittedName>
</protein>
<accession>A0ABX6NL02</accession>
<dbReference type="InterPro" id="IPR001789">
    <property type="entry name" value="Sig_transdc_resp-reg_receiver"/>
</dbReference>
<dbReference type="SMART" id="SM00448">
    <property type="entry name" value="REC"/>
    <property type="match status" value="1"/>
</dbReference>
<evidence type="ECO:0000313" key="3">
    <source>
        <dbReference type="EMBL" id="QJT10315.1"/>
    </source>
</evidence>
<evidence type="ECO:0000259" key="2">
    <source>
        <dbReference type="PROSITE" id="PS50110"/>
    </source>
</evidence>
<name>A0ABX6NL02_9BACT</name>
<gene>
    <name evidence="3" type="ORF">E8L03_15860</name>
</gene>
<dbReference type="CDD" id="cd17569">
    <property type="entry name" value="REC_HupR-like"/>
    <property type="match status" value="1"/>
</dbReference>
<dbReference type="Gene3D" id="1.10.3210.10">
    <property type="entry name" value="Hypothetical protein af1432"/>
    <property type="match status" value="1"/>
</dbReference>
<dbReference type="EMBL" id="CP039543">
    <property type="protein sequence ID" value="QJT10315.1"/>
    <property type="molecule type" value="Genomic_DNA"/>
</dbReference>
<sequence>MAENKILLVDDDENLLASFRRQLRKRYTTDIAGTAEAGLAMIRQEGPYALIISDYRMPGMNGIDFLAKVREVAPDTVRIILTGYADVDMAIQAVNEGSLFRLLTKPCPPQVLVSAIRDGMRQWQLLNIEKELLENTLKGSIKVLSELLSIIKPDAYGLTSRIMPHVRMISDVVEDPSPWMTETAARLCRLGYVVLPDSILRRIHKGKPLEPEELDAFNRHPGLAAQLISHIPRLEEVSQMIAYQGKRFDGGGIPEDDVAGKDIPLGARILKVAIDYDTMLEKDLSKPDAIAALRRQAGAYDPDILQALSDTVAQQTELQPRAVTIGLLKEGMILDQHVFINRAGKIVKVLGRGAELTETTVEYLQRIHRFVGIKEPIKVFMPVKPKIDERDIKPIPEAQTPPQEAQ</sequence>
<evidence type="ECO:0000256" key="1">
    <source>
        <dbReference type="PROSITE-ProRule" id="PRU00169"/>
    </source>
</evidence>
<dbReference type="Proteomes" id="UP000503251">
    <property type="component" value="Chromosome"/>
</dbReference>
<proteinExistence type="predicted"/>
<feature type="domain" description="Response regulatory" evidence="2">
    <location>
        <begin position="5"/>
        <end position="120"/>
    </location>
</feature>
<evidence type="ECO:0000313" key="4">
    <source>
        <dbReference type="Proteomes" id="UP000503251"/>
    </source>
</evidence>